<evidence type="ECO:0000313" key="5">
    <source>
        <dbReference type="EMBL" id="GED05463.1"/>
    </source>
</evidence>
<dbReference type="OrthoDB" id="9774290at2"/>
<name>A0A4Y4DLI6_GLUUR</name>
<evidence type="ECO:0000313" key="6">
    <source>
        <dbReference type="Proteomes" id="UP000316612"/>
    </source>
</evidence>
<dbReference type="NCBIfam" id="TIGR00045">
    <property type="entry name" value="glycerate kinase"/>
    <property type="match status" value="1"/>
</dbReference>
<evidence type="ECO:0000256" key="4">
    <source>
        <dbReference type="PIRNR" id="PIRNR006078"/>
    </source>
</evidence>
<dbReference type="InterPro" id="IPR018197">
    <property type="entry name" value="Glycerate_kinase_RE-like"/>
</dbReference>
<dbReference type="Proteomes" id="UP000316612">
    <property type="component" value="Unassembled WGS sequence"/>
</dbReference>
<dbReference type="PANTHER" id="PTHR21599">
    <property type="entry name" value="GLYCERATE KINASE"/>
    <property type="match status" value="1"/>
</dbReference>
<comment type="similarity">
    <text evidence="1 4">Belongs to the glycerate kinase type-1 family.</text>
</comment>
<dbReference type="Pfam" id="PF02595">
    <property type="entry name" value="Gly_kinase"/>
    <property type="match status" value="1"/>
</dbReference>
<dbReference type="GO" id="GO:0031388">
    <property type="term" value="P:organic acid phosphorylation"/>
    <property type="evidence" value="ECO:0007669"/>
    <property type="project" value="UniProtKB-UniRule"/>
</dbReference>
<organism evidence="5 6">
    <name type="scientific">Glutamicibacter uratoxydans</name>
    <name type="common">Arthrobacter uratoxydans</name>
    <dbReference type="NCBI Taxonomy" id="43667"/>
    <lineage>
        <taxon>Bacteria</taxon>
        <taxon>Bacillati</taxon>
        <taxon>Actinomycetota</taxon>
        <taxon>Actinomycetes</taxon>
        <taxon>Micrococcales</taxon>
        <taxon>Micrococcaceae</taxon>
        <taxon>Glutamicibacter</taxon>
    </lineage>
</organism>
<sequence length="403" mass="40815">MAMIVPQRILIAPSGFKESLDASTVASAIAAGVRRILPGAQLVQMPIPDGGEGTVAAIAASTGGQVFTETVTGPVGQEVTAGWVMIQQSGQRTAVLEMASAAGLSLVPRELRNPTTTTTYGVGQLIAAALDAGAERIVLGCGDSGTSDGGAGALMALGVRILDKQGKDIGFGGRALRRAASLDAGGLHPRLNEVPITLACNIHNVLCGERGVARVFGPQKGATPKQVAKLEAGLENWAELLEREALFVQGKDLKYGAGTGASGGLGVGMSAVLGAELGGRFDVLLDSGMAGIDLDAALQQVDLVITAEGAIDFQTPHGKVPAEVAARAQRAGVPVLGLAGTLGQGAPSVHEIGIDALASIMTLPMPLAEAVECGEQLLIDAAERTMRLVLLGSAMAARGEQMA</sequence>
<dbReference type="Gene3D" id="3.40.50.10350">
    <property type="entry name" value="Glycerate kinase, domain 1"/>
    <property type="match status" value="1"/>
</dbReference>
<dbReference type="Gene3D" id="3.90.1510.10">
    <property type="entry name" value="Glycerate kinase, domain 2"/>
    <property type="match status" value="1"/>
</dbReference>
<dbReference type="PANTHER" id="PTHR21599:SF0">
    <property type="entry name" value="GLYCERATE KINASE"/>
    <property type="match status" value="1"/>
</dbReference>
<dbReference type="GO" id="GO:0008887">
    <property type="term" value="F:glycerate kinase activity"/>
    <property type="evidence" value="ECO:0007669"/>
    <property type="project" value="UniProtKB-UniRule"/>
</dbReference>
<dbReference type="AlphaFoldDB" id="A0A4Y4DLI6"/>
<accession>A0A4Y4DLI6</accession>
<dbReference type="InterPro" id="IPR018193">
    <property type="entry name" value="Glyc_kinase_flavodox-like_fold"/>
</dbReference>
<reference evidence="5 6" key="1">
    <citation type="submission" date="2019-06" db="EMBL/GenBank/DDBJ databases">
        <title>Whole genome shotgun sequence of Glutamicibacter uratoxydans NBRC 15515.</title>
        <authorList>
            <person name="Hosoyama A."/>
            <person name="Uohara A."/>
            <person name="Ohji S."/>
            <person name="Ichikawa N."/>
        </authorList>
    </citation>
    <scope>NUCLEOTIDE SEQUENCE [LARGE SCALE GENOMIC DNA]</scope>
    <source>
        <strain evidence="5 6">NBRC 15515</strain>
    </source>
</reference>
<evidence type="ECO:0000256" key="1">
    <source>
        <dbReference type="ARBA" id="ARBA00006284"/>
    </source>
</evidence>
<dbReference type="EMBL" id="BJNY01000005">
    <property type="protein sequence ID" value="GED05463.1"/>
    <property type="molecule type" value="Genomic_DNA"/>
</dbReference>
<dbReference type="InterPro" id="IPR036129">
    <property type="entry name" value="Glycerate_kinase_sf"/>
</dbReference>
<dbReference type="RefSeq" id="WP_141362570.1">
    <property type="nucleotide sequence ID" value="NZ_BAAAJL010000008.1"/>
</dbReference>
<gene>
    <name evidence="5" type="ORF">AUR04nite_09950</name>
</gene>
<proteinExistence type="inferred from homology"/>
<keyword evidence="6" id="KW-1185">Reference proteome</keyword>
<dbReference type="PIRSF" id="PIRSF006078">
    <property type="entry name" value="GlxK"/>
    <property type="match status" value="1"/>
</dbReference>
<dbReference type="SUPFAM" id="SSF110738">
    <property type="entry name" value="Glycerate kinase I"/>
    <property type="match status" value="1"/>
</dbReference>
<evidence type="ECO:0000256" key="3">
    <source>
        <dbReference type="ARBA" id="ARBA00022777"/>
    </source>
</evidence>
<keyword evidence="3 4" id="KW-0418">Kinase</keyword>
<comment type="caution">
    <text evidence="5">The sequence shown here is derived from an EMBL/GenBank/DDBJ whole genome shotgun (WGS) entry which is preliminary data.</text>
</comment>
<protein>
    <submittedName>
        <fullName evidence="5">Glycerate kinase</fullName>
    </submittedName>
</protein>
<evidence type="ECO:0000256" key="2">
    <source>
        <dbReference type="ARBA" id="ARBA00022679"/>
    </source>
</evidence>
<dbReference type="InterPro" id="IPR004381">
    <property type="entry name" value="Glycerate_kinase"/>
</dbReference>
<keyword evidence="2 4" id="KW-0808">Transferase</keyword>